<organism evidence="1 2">
    <name type="scientific">Paludibaculum fermentans</name>
    <dbReference type="NCBI Taxonomy" id="1473598"/>
    <lineage>
        <taxon>Bacteria</taxon>
        <taxon>Pseudomonadati</taxon>
        <taxon>Acidobacteriota</taxon>
        <taxon>Terriglobia</taxon>
        <taxon>Bryobacterales</taxon>
        <taxon>Bryobacteraceae</taxon>
        <taxon>Paludibaculum</taxon>
    </lineage>
</organism>
<evidence type="ECO:0000313" key="2">
    <source>
        <dbReference type="Proteomes" id="UP000593892"/>
    </source>
</evidence>
<name>A0A7S7NR77_PALFE</name>
<protein>
    <submittedName>
        <fullName evidence="1">DUF2924 domain-containing protein</fullName>
    </submittedName>
</protein>
<dbReference type="EMBL" id="CP063849">
    <property type="protein sequence ID" value="QOY88234.1"/>
    <property type="molecule type" value="Genomic_DNA"/>
</dbReference>
<dbReference type="AlphaFoldDB" id="A0A7S7NR77"/>
<dbReference type="Proteomes" id="UP000593892">
    <property type="component" value="Chromosome"/>
</dbReference>
<evidence type="ECO:0000313" key="1">
    <source>
        <dbReference type="EMBL" id="QOY88234.1"/>
    </source>
</evidence>
<accession>A0A7S7NR77</accession>
<gene>
    <name evidence="1" type="ORF">IRI77_36780</name>
</gene>
<dbReference type="KEGG" id="pfer:IRI77_36780"/>
<sequence>MDKRLTALRKENELGTDVSQQIEELAQMTVSQLRERYIEVFGEESRSNHKQFLFRRIAWRIQALAEGGLSERARRRALEIANDADLRIRAPKTFFGQNTSIPPQLAVRTKASRSLDRRLPAPGTILRRHYKGREIIVRVLTDGFEFEQQIYRSLSAIARELTGTKWNGFLFFNLQPAEERDAK</sequence>
<reference evidence="1 2" key="1">
    <citation type="submission" date="2020-10" db="EMBL/GenBank/DDBJ databases">
        <title>Complete genome sequence of Paludibaculum fermentans P105T, a facultatively anaerobic acidobacterium capable of dissimilatory Fe(III) reduction.</title>
        <authorList>
            <person name="Dedysh S.N."/>
            <person name="Beletsky A.V."/>
            <person name="Kulichevskaya I.S."/>
            <person name="Mardanov A.V."/>
            <person name="Ravin N.V."/>
        </authorList>
    </citation>
    <scope>NUCLEOTIDE SEQUENCE [LARGE SCALE GENOMIC DNA]</scope>
    <source>
        <strain evidence="1 2">P105</strain>
    </source>
</reference>
<dbReference type="InterPro" id="IPR021322">
    <property type="entry name" value="DUF2924"/>
</dbReference>
<keyword evidence="2" id="KW-1185">Reference proteome</keyword>
<dbReference type="Pfam" id="PF11149">
    <property type="entry name" value="DUF2924"/>
    <property type="match status" value="1"/>
</dbReference>
<proteinExistence type="predicted"/>